<evidence type="ECO:0000256" key="6">
    <source>
        <dbReference type="ARBA" id="ARBA00023235"/>
    </source>
</evidence>
<keyword evidence="4" id="KW-0799">Topoisomerase</keyword>
<keyword evidence="5" id="KW-0238">DNA-binding</keyword>
<dbReference type="InterPro" id="IPR035447">
    <property type="entry name" value="DNA_topo_I_N_sf"/>
</dbReference>
<evidence type="ECO:0000256" key="7">
    <source>
        <dbReference type="SAM" id="MobiDB-lite"/>
    </source>
</evidence>
<evidence type="ECO:0000256" key="1">
    <source>
        <dbReference type="ARBA" id="ARBA00000213"/>
    </source>
</evidence>
<dbReference type="GO" id="GO:0003917">
    <property type="term" value="F:DNA topoisomerase type I (single strand cut, ATP-independent) activity"/>
    <property type="evidence" value="ECO:0007669"/>
    <property type="project" value="UniProtKB-EC"/>
</dbReference>
<evidence type="ECO:0000256" key="4">
    <source>
        <dbReference type="ARBA" id="ARBA00023029"/>
    </source>
</evidence>
<evidence type="ECO:0000256" key="2">
    <source>
        <dbReference type="ARBA" id="ARBA00006645"/>
    </source>
</evidence>
<dbReference type="SUPFAM" id="SSF55869">
    <property type="entry name" value="DNA topoisomerase I domain"/>
    <property type="match status" value="1"/>
</dbReference>
<dbReference type="EMBL" id="CP027667">
    <property type="protein sequence ID" value="AVO51145.1"/>
    <property type="molecule type" value="Genomic_DNA"/>
</dbReference>
<dbReference type="InterPro" id="IPR013500">
    <property type="entry name" value="TopoI_cat_euk"/>
</dbReference>
<comment type="similarity">
    <text evidence="2">Belongs to the type IB topoisomerase family.</text>
</comment>
<dbReference type="Pfam" id="PF21338">
    <property type="entry name" value="Top1B_N_bact"/>
    <property type="match status" value="1"/>
</dbReference>
<dbReference type="KEGG" id="mela:C6568_14085"/>
<dbReference type="PRINTS" id="PR00416">
    <property type="entry name" value="EUTPISMRASEI"/>
</dbReference>
<evidence type="ECO:0000313" key="10">
    <source>
        <dbReference type="EMBL" id="AVO51145.1"/>
    </source>
</evidence>
<evidence type="ECO:0000256" key="3">
    <source>
        <dbReference type="ARBA" id="ARBA00012891"/>
    </source>
</evidence>
<evidence type="ECO:0000256" key="5">
    <source>
        <dbReference type="ARBA" id="ARBA00023125"/>
    </source>
</evidence>
<name>A0A2R3QH91_9BURK</name>
<accession>A0A2R3QH91</accession>
<dbReference type="InterPro" id="IPR049331">
    <property type="entry name" value="Top1B_N_bact"/>
</dbReference>
<protein>
    <recommendedName>
        <fullName evidence="3">DNA topoisomerase</fullName>
        <ecNumber evidence="3">5.6.2.1</ecNumber>
    </recommendedName>
</protein>
<comment type="catalytic activity">
    <reaction evidence="1">
        <text>ATP-independent breakage of single-stranded DNA, followed by passage and rejoining.</text>
        <dbReference type="EC" id="5.6.2.1"/>
    </reaction>
</comment>
<dbReference type="EC" id="5.6.2.1" evidence="3"/>
<dbReference type="InterPro" id="IPR001631">
    <property type="entry name" value="TopoI"/>
</dbReference>
<organism evidence="10 11">
    <name type="scientific">Melaminivora suipulveris</name>
    <dbReference type="NCBI Taxonomy" id="2109913"/>
    <lineage>
        <taxon>Bacteria</taxon>
        <taxon>Pseudomonadati</taxon>
        <taxon>Pseudomonadota</taxon>
        <taxon>Betaproteobacteria</taxon>
        <taxon>Burkholderiales</taxon>
        <taxon>Comamonadaceae</taxon>
        <taxon>Melaminivora</taxon>
    </lineage>
</organism>
<dbReference type="OrthoDB" id="9778962at2"/>
<feature type="domain" description="DNA topoisomerase IB N-terminal" evidence="9">
    <location>
        <begin position="41"/>
        <end position="88"/>
    </location>
</feature>
<dbReference type="Proteomes" id="UP000237925">
    <property type="component" value="Chromosome"/>
</dbReference>
<keyword evidence="11" id="KW-1185">Reference proteome</keyword>
<dbReference type="Gene3D" id="3.30.66.10">
    <property type="entry name" value="DNA topoisomerase I domain"/>
    <property type="match status" value="1"/>
</dbReference>
<proteinExistence type="inferred from homology"/>
<dbReference type="GO" id="GO:0003677">
    <property type="term" value="F:DNA binding"/>
    <property type="evidence" value="ECO:0007669"/>
    <property type="project" value="UniProtKB-KW"/>
</dbReference>
<sequence>MTASALSSSSTSAAASRLPGGLVYVDRSQPGITRVREGDAFRYRLPAGEWLQDEEHLAHIRRLAIPPAYQDVWICPLPHGHLQATGRDARGRLQYRYHPDWRRVRDASKFERMRAFGQALPRIRARVLRDLGAPGRLLVRERVLAAIVRLLDTTYLRVGNEEYAVANGSYGLTTLRARHARVQGDSIRLRFRGKSGVEHEAQLDDPRVARVVRRCQQLPGQELFRWRGDDGEVHCICSGDVNAYLAEVAGDAGHFTAKDFRTWHGTAHALELTRAACAQSSEEACSQTAARSRARQMVVEVARQLGNTPAVCRKSYIHPAVLALAEDVAPGARAQQRLWQRLQRVGASPRALSAAERRLLAFLRRPLRLAAEAPAAQPSKASKKHAAVAPVRLVHSASPRSVKAQRRATTGRRRAAPAVAVAQRAAAG</sequence>
<dbReference type="SUPFAM" id="SSF56349">
    <property type="entry name" value="DNA breaking-rejoining enzymes"/>
    <property type="match status" value="1"/>
</dbReference>
<feature type="compositionally biased region" description="Basic residues" evidence="7">
    <location>
        <begin position="403"/>
        <end position="415"/>
    </location>
</feature>
<evidence type="ECO:0000313" key="11">
    <source>
        <dbReference type="Proteomes" id="UP000237925"/>
    </source>
</evidence>
<dbReference type="Gene3D" id="1.10.132.120">
    <property type="match status" value="1"/>
</dbReference>
<dbReference type="InterPro" id="IPR011010">
    <property type="entry name" value="DNA_brk_join_enz"/>
</dbReference>
<dbReference type="Gene3D" id="3.90.15.10">
    <property type="entry name" value="Topoisomerase I, Chain A, domain 3"/>
    <property type="match status" value="1"/>
</dbReference>
<gene>
    <name evidence="10" type="ORF">C6568_14085</name>
</gene>
<dbReference type="Pfam" id="PF01028">
    <property type="entry name" value="Topoisom_I"/>
    <property type="match status" value="1"/>
</dbReference>
<evidence type="ECO:0000259" key="9">
    <source>
        <dbReference type="Pfam" id="PF21338"/>
    </source>
</evidence>
<feature type="domain" description="DNA topoisomerase I catalytic core eukaryotic-type" evidence="8">
    <location>
        <begin position="101"/>
        <end position="323"/>
    </location>
</feature>
<keyword evidence="6 10" id="KW-0413">Isomerase</keyword>
<dbReference type="GO" id="GO:0006265">
    <property type="term" value="P:DNA topological change"/>
    <property type="evidence" value="ECO:0007669"/>
    <property type="project" value="InterPro"/>
</dbReference>
<dbReference type="InterPro" id="IPR014711">
    <property type="entry name" value="TopoI_cat_a-hlx-sub_euk"/>
</dbReference>
<feature type="region of interest" description="Disordered" evidence="7">
    <location>
        <begin position="391"/>
        <end position="428"/>
    </location>
</feature>
<reference evidence="10 11" key="1">
    <citation type="submission" date="2018-03" db="EMBL/GenBank/DDBJ databases">
        <title>Genome sequencing of Melaminivora sp.</title>
        <authorList>
            <person name="Kim S.-J."/>
            <person name="Heo J."/>
            <person name="Ahn J.-H."/>
            <person name="Kwon S.-W."/>
        </authorList>
    </citation>
    <scope>NUCLEOTIDE SEQUENCE [LARGE SCALE GENOMIC DNA]</scope>
    <source>
        <strain evidence="10 11">SC2-9</strain>
    </source>
</reference>
<feature type="compositionally biased region" description="Low complexity" evidence="7">
    <location>
        <begin position="416"/>
        <end position="428"/>
    </location>
</feature>
<dbReference type="AlphaFoldDB" id="A0A2R3QH91"/>
<dbReference type="PROSITE" id="PS52038">
    <property type="entry name" value="TOPO_IB_2"/>
    <property type="match status" value="1"/>
</dbReference>
<evidence type="ECO:0000259" key="8">
    <source>
        <dbReference type="Pfam" id="PF01028"/>
    </source>
</evidence>